<name>A0A8I3A3X5_9AGAM</name>
<evidence type="ECO:0000313" key="3">
    <source>
        <dbReference type="EMBL" id="KAG6370056.1"/>
    </source>
</evidence>
<protein>
    <submittedName>
        <fullName evidence="3">Uncharacterized protein</fullName>
    </submittedName>
</protein>
<proteinExistence type="predicted"/>
<keyword evidence="1" id="KW-0175">Coiled coil</keyword>
<organism evidence="3 4">
    <name type="scientific">Boletus reticuloceps</name>
    <dbReference type="NCBI Taxonomy" id="495285"/>
    <lineage>
        <taxon>Eukaryota</taxon>
        <taxon>Fungi</taxon>
        <taxon>Dikarya</taxon>
        <taxon>Basidiomycota</taxon>
        <taxon>Agaricomycotina</taxon>
        <taxon>Agaricomycetes</taxon>
        <taxon>Agaricomycetidae</taxon>
        <taxon>Boletales</taxon>
        <taxon>Boletineae</taxon>
        <taxon>Boletaceae</taxon>
        <taxon>Boletoideae</taxon>
        <taxon>Boletus</taxon>
    </lineage>
</organism>
<feature type="region of interest" description="Disordered" evidence="2">
    <location>
        <begin position="987"/>
        <end position="1011"/>
    </location>
</feature>
<feature type="region of interest" description="Disordered" evidence="2">
    <location>
        <begin position="655"/>
        <end position="674"/>
    </location>
</feature>
<keyword evidence="4" id="KW-1185">Reference proteome</keyword>
<dbReference type="EMBL" id="JAGFBS010000057">
    <property type="protein sequence ID" value="KAG6370056.1"/>
    <property type="molecule type" value="Genomic_DNA"/>
</dbReference>
<dbReference type="AlphaFoldDB" id="A0A8I3A3X5"/>
<accession>A0A8I3A3X5</accession>
<sequence length="1011" mass="109995">MHNDDDDDDDPLLVELASLRQTAARFQASHEAHAAAIKLQRHTFDVSRIHEHAASLEQENARLTHEISILRAHPEVPPHPAVAQVQELSLALRRVSDKIDLTEQTLLERTSELVQARSEFARSRQTADGAYELVARMRAREEAAKARERELELKAYASEEERRMVDLVVQEYADLVRNLEGRKSAYDTPSIANGSTSTTTLVDTLQDGKSNLHRMLTEFSTESENLHTTIAELDAKVSTLQMTLDAERITASHDRTLLSQTKTELDKLNLEDQTAAKMVTRYMKFSQASTNALQQQITTLKTRHASTIATLEVQLSIAESQLESERARTVRLQDALDELCPDLARESYGRRREVALRLALLSREEGVAEFMRRWARRARELYARCYNATQPVSSEDAVQEAFHRIVTDAESLLSTLDDDIQLSDGTHMSGSQARMALSRAAVDALRSELQDEMQKRIEAIRKSASSLPNGHLDGTTLRIEGLSQPENTSSPEGDGDPEEQLLTPNGNALPEYTERPVELSQPQDADSPVSMVGALEETVDDPFLVSAPVAPPATGITERSIVQEEINCLPSASIQGTASTSATLLVEEPNTASVRTHSPAVSMLDLREDLHPSCAKEPPTTDVAPIHALPSDIPISSAPVQAEDDTIIPSMSISTSTPAEPHAVLDTSSPIDPPPTLLSELGATKHRYDALQRAFRDCSLALKELKRTLASSSPSPHTRTKHWQHLEVALARIDDFAEDARVELEIRVADEELTVRGFEMVLSIPAALVDADERTEVEASASAFVDGTDGGVTKALDKFGKKLEDVQHDVAVVKRAVHGLAMSEGEGEAGEWRDEDGDEGSDAGAAVGWTTWTAGLLGAAATPSRSQTPVETFGAVMTSPRLRHAASLKQLHAQNSTQESTADDGPLAGLNLRIPMPMTSPSHARWGHLGLGRAMEGETRPRTLSAMYALGGLRSSSIALGVGLGGSPSPARARGMTGLGLRMRMESVSSQGHDMDDTQGTNEVQDLGGVE</sequence>
<feature type="coiled-coil region" evidence="1">
    <location>
        <begin position="46"/>
        <end position="73"/>
    </location>
</feature>
<dbReference type="Proteomes" id="UP000683000">
    <property type="component" value="Unassembled WGS sequence"/>
</dbReference>
<evidence type="ECO:0000313" key="4">
    <source>
        <dbReference type="Proteomes" id="UP000683000"/>
    </source>
</evidence>
<comment type="caution">
    <text evidence="3">The sequence shown here is derived from an EMBL/GenBank/DDBJ whole genome shotgun (WGS) entry which is preliminary data.</text>
</comment>
<feature type="region of interest" description="Disordered" evidence="2">
    <location>
        <begin position="481"/>
        <end position="527"/>
    </location>
</feature>
<reference evidence="3" key="1">
    <citation type="submission" date="2021-03" db="EMBL/GenBank/DDBJ databases">
        <title>Evolutionary innovations through gain and loss of genes in the ectomycorrhizal Boletales.</title>
        <authorList>
            <person name="Wu G."/>
            <person name="Miyauchi S."/>
            <person name="Morin E."/>
            <person name="Yang Z.-L."/>
            <person name="Xu J."/>
            <person name="Martin F.M."/>
        </authorList>
    </citation>
    <scope>NUCLEOTIDE SEQUENCE</scope>
    <source>
        <strain evidence="3">BR01</strain>
    </source>
</reference>
<gene>
    <name evidence="3" type="ORF">JVT61DRAFT_12458</name>
</gene>
<feature type="compositionally biased region" description="Polar residues" evidence="2">
    <location>
        <begin position="987"/>
        <end position="1004"/>
    </location>
</feature>
<dbReference type="OrthoDB" id="2592022at2759"/>
<evidence type="ECO:0000256" key="2">
    <source>
        <dbReference type="SAM" id="MobiDB-lite"/>
    </source>
</evidence>
<evidence type="ECO:0000256" key="1">
    <source>
        <dbReference type="SAM" id="Coils"/>
    </source>
</evidence>